<evidence type="ECO:0000313" key="1">
    <source>
        <dbReference type="EMBL" id="KAF0300091.1"/>
    </source>
</evidence>
<dbReference type="AlphaFoldDB" id="A0A6A4WDP2"/>
<gene>
    <name evidence="1" type="ORF">FJT64_003346</name>
</gene>
<protein>
    <recommendedName>
        <fullName evidence="3">Protein quiver</fullName>
    </recommendedName>
</protein>
<dbReference type="Proteomes" id="UP000440578">
    <property type="component" value="Unassembled WGS sequence"/>
</dbReference>
<reference evidence="1 2" key="1">
    <citation type="submission" date="2019-07" db="EMBL/GenBank/DDBJ databases">
        <title>Draft genome assembly of a fouling barnacle, Amphibalanus amphitrite (Darwin, 1854): The first reference genome for Thecostraca.</title>
        <authorList>
            <person name="Kim W."/>
        </authorList>
    </citation>
    <scope>NUCLEOTIDE SEQUENCE [LARGE SCALE GENOMIC DNA]</scope>
    <source>
        <strain evidence="1">SNU_AA5</strain>
        <tissue evidence="1">Soma without cirri and trophi</tissue>
    </source>
</reference>
<dbReference type="OrthoDB" id="7467377at2759"/>
<comment type="caution">
    <text evidence="1">The sequence shown here is derived from an EMBL/GenBank/DDBJ whole genome shotgun (WGS) entry which is preliminary data.</text>
</comment>
<organism evidence="1 2">
    <name type="scientific">Amphibalanus amphitrite</name>
    <name type="common">Striped barnacle</name>
    <name type="synonym">Balanus amphitrite</name>
    <dbReference type="NCBI Taxonomy" id="1232801"/>
    <lineage>
        <taxon>Eukaryota</taxon>
        <taxon>Metazoa</taxon>
        <taxon>Ecdysozoa</taxon>
        <taxon>Arthropoda</taxon>
        <taxon>Crustacea</taxon>
        <taxon>Multicrustacea</taxon>
        <taxon>Cirripedia</taxon>
        <taxon>Thoracica</taxon>
        <taxon>Thoracicalcarea</taxon>
        <taxon>Balanomorpha</taxon>
        <taxon>Balanoidea</taxon>
        <taxon>Balanidae</taxon>
        <taxon>Amphibalaninae</taxon>
        <taxon>Amphibalanus</taxon>
    </lineage>
</organism>
<evidence type="ECO:0000313" key="2">
    <source>
        <dbReference type="Proteomes" id="UP000440578"/>
    </source>
</evidence>
<sequence length="112" mass="12434">MCEMKTFILDLPNGETITTTTRDCAHQSVTYRRFTPSKGWHEVTDIFEDAHAEGCQLVEHTDGIKVTRTEHCFCSDDRCNGRLRYELTGGADAVRWSAAAAAVSALLLLAAR</sequence>
<proteinExistence type="predicted"/>
<name>A0A6A4WDP2_AMPAM</name>
<evidence type="ECO:0008006" key="3">
    <source>
        <dbReference type="Google" id="ProtNLM"/>
    </source>
</evidence>
<dbReference type="EMBL" id="VIIS01001292">
    <property type="protein sequence ID" value="KAF0300091.1"/>
    <property type="molecule type" value="Genomic_DNA"/>
</dbReference>
<accession>A0A6A4WDP2</accession>
<keyword evidence="2" id="KW-1185">Reference proteome</keyword>